<dbReference type="InterPro" id="IPR010819">
    <property type="entry name" value="AGE/CE"/>
</dbReference>
<dbReference type="Gene3D" id="1.50.10.10">
    <property type="match status" value="1"/>
</dbReference>
<comment type="similarity">
    <text evidence="1">Belongs to the N-acylglucosamine 2-epimerase family.</text>
</comment>
<accession>A0ABW5DR41</accession>
<reference evidence="4" key="1">
    <citation type="journal article" date="2019" name="Int. J. Syst. Evol. Microbiol.">
        <title>The Global Catalogue of Microorganisms (GCM) 10K type strain sequencing project: providing services to taxonomists for standard genome sequencing and annotation.</title>
        <authorList>
            <consortium name="The Broad Institute Genomics Platform"/>
            <consortium name="The Broad Institute Genome Sequencing Center for Infectious Disease"/>
            <person name="Wu L."/>
            <person name="Ma J."/>
        </authorList>
    </citation>
    <scope>NUCLEOTIDE SEQUENCE [LARGE SCALE GENOMIC DNA]</scope>
    <source>
        <strain evidence="4">CGMCC 1.19062</strain>
    </source>
</reference>
<comment type="caution">
    <text evidence="3">The sequence shown here is derived from an EMBL/GenBank/DDBJ whole genome shotgun (WGS) entry which is preliminary data.</text>
</comment>
<dbReference type="EMBL" id="JBHUIP010000012">
    <property type="protein sequence ID" value="MFD2263517.1"/>
    <property type="molecule type" value="Genomic_DNA"/>
</dbReference>
<dbReference type="InterPro" id="IPR008928">
    <property type="entry name" value="6-hairpin_glycosidase_sf"/>
</dbReference>
<keyword evidence="2" id="KW-0413">Isomerase</keyword>
<organism evidence="3 4">
    <name type="scientific">Lacibacterium aquatile</name>
    <dbReference type="NCBI Taxonomy" id="1168082"/>
    <lineage>
        <taxon>Bacteria</taxon>
        <taxon>Pseudomonadati</taxon>
        <taxon>Pseudomonadota</taxon>
        <taxon>Alphaproteobacteria</taxon>
        <taxon>Rhodospirillales</taxon>
        <taxon>Rhodospirillaceae</taxon>
    </lineage>
</organism>
<evidence type="ECO:0000256" key="1">
    <source>
        <dbReference type="ARBA" id="ARBA00008558"/>
    </source>
</evidence>
<dbReference type="PANTHER" id="PTHR15108">
    <property type="entry name" value="N-ACYLGLUCOSAMINE-2-EPIMERASE"/>
    <property type="match status" value="1"/>
</dbReference>
<protein>
    <submittedName>
        <fullName evidence="3">AGE family epimerase/isomerase</fullName>
    </submittedName>
</protein>
<keyword evidence="4" id="KW-1185">Reference proteome</keyword>
<dbReference type="RefSeq" id="WP_379876533.1">
    <property type="nucleotide sequence ID" value="NZ_JBHUIP010000012.1"/>
</dbReference>
<gene>
    <name evidence="3" type="ORF">ACFSM5_11505</name>
</gene>
<proteinExistence type="inferred from homology"/>
<name>A0ABW5DR41_9PROT</name>
<dbReference type="InterPro" id="IPR012341">
    <property type="entry name" value="6hp_glycosidase-like_sf"/>
</dbReference>
<dbReference type="Proteomes" id="UP001597295">
    <property type="component" value="Unassembled WGS sequence"/>
</dbReference>
<evidence type="ECO:0000313" key="4">
    <source>
        <dbReference type="Proteomes" id="UP001597295"/>
    </source>
</evidence>
<evidence type="ECO:0000313" key="3">
    <source>
        <dbReference type="EMBL" id="MFD2263517.1"/>
    </source>
</evidence>
<dbReference type="Pfam" id="PF07221">
    <property type="entry name" value="GlcNAc_2-epim"/>
    <property type="match status" value="1"/>
</dbReference>
<sequence length="382" mass="43970">MSRVAPEHLRRWIADCHLPLLRGRLADRKHGGFFERLKPDGWPDDVGTKRTVVETRQLYSHAMGMESDLAPNDGPARHALQFIITRSRDQENGGFYFSVQDDGTPADSDKPAYTQAFALFALAYAHRVLHVDWALDVADDLIGLMDEKMAHPAGGYHSLVTRDWQVKPDFLRQNPHMHLLEAYMALHEADPRPHYRAHAEMVMGLFKTKFFQEDTHTLVEYFDQDWKPDAEQGHRIEPGHHFEWVWLLHRYAKLFDDKSVLPYAEKLFDFGIQHGVDKTFGGAYDEVNQQGEILLSTKRAWVQTEYTKAWVARIEDGVGDEDANRAGLAKSLETMFTYYLMPDGRWREHLAKDLLTITNDRMPGSTSYHVLLALAEALRVLK</sequence>
<dbReference type="SUPFAM" id="SSF48208">
    <property type="entry name" value="Six-hairpin glycosidases"/>
    <property type="match status" value="1"/>
</dbReference>
<evidence type="ECO:0000256" key="2">
    <source>
        <dbReference type="ARBA" id="ARBA00023235"/>
    </source>
</evidence>